<dbReference type="PROSITE" id="PS51819">
    <property type="entry name" value="VOC"/>
    <property type="match status" value="2"/>
</dbReference>
<accession>A0AAE3KMZ3</accession>
<evidence type="ECO:0000313" key="8">
    <source>
        <dbReference type="Proteomes" id="UP001204953"/>
    </source>
</evidence>
<dbReference type="GO" id="GO:0003868">
    <property type="term" value="F:4-hydroxyphenylpyruvate dioxygenase activity"/>
    <property type="evidence" value="ECO:0007669"/>
    <property type="project" value="UniProtKB-EC"/>
</dbReference>
<organism evidence="7 8">
    <name type="scientific">Limnofasciculus baicalensis BBK-W-15</name>
    <dbReference type="NCBI Taxonomy" id="2699891"/>
    <lineage>
        <taxon>Bacteria</taxon>
        <taxon>Bacillati</taxon>
        <taxon>Cyanobacteriota</taxon>
        <taxon>Cyanophyceae</taxon>
        <taxon>Coleofasciculales</taxon>
        <taxon>Coleofasciculaceae</taxon>
        <taxon>Limnofasciculus</taxon>
        <taxon>Limnofasciculus baicalensis</taxon>
    </lineage>
</organism>
<dbReference type="InterPro" id="IPR029068">
    <property type="entry name" value="Glyas_Bleomycin-R_OHBP_Dase"/>
</dbReference>
<dbReference type="GO" id="GO:0046872">
    <property type="term" value="F:metal ion binding"/>
    <property type="evidence" value="ECO:0007669"/>
    <property type="project" value="UniProtKB-KW"/>
</dbReference>
<evidence type="ECO:0000256" key="1">
    <source>
        <dbReference type="ARBA" id="ARBA00005877"/>
    </source>
</evidence>
<dbReference type="CDD" id="cd08342">
    <property type="entry name" value="HPPD_N_like"/>
    <property type="match status" value="1"/>
</dbReference>
<gene>
    <name evidence="7" type="primary">hppD</name>
    <name evidence="7" type="ORF">NJ959_06440</name>
</gene>
<dbReference type="CDD" id="cd07250">
    <property type="entry name" value="HPPD_C_like"/>
    <property type="match status" value="1"/>
</dbReference>
<comment type="caution">
    <text evidence="7">The sequence shown here is derived from an EMBL/GenBank/DDBJ whole genome shotgun (WGS) entry which is preliminary data.</text>
</comment>
<evidence type="ECO:0000256" key="4">
    <source>
        <dbReference type="ARBA" id="ARBA00023004"/>
    </source>
</evidence>
<dbReference type="SUPFAM" id="SSF54593">
    <property type="entry name" value="Glyoxalase/Bleomycin resistance protein/Dihydroxybiphenyl dioxygenase"/>
    <property type="match status" value="1"/>
</dbReference>
<keyword evidence="7" id="KW-0223">Dioxygenase</keyword>
<evidence type="ECO:0000256" key="3">
    <source>
        <dbReference type="ARBA" id="ARBA00022737"/>
    </source>
</evidence>
<keyword evidence="4 5" id="KW-0408">Iron</keyword>
<dbReference type="AlphaFoldDB" id="A0AAE3KMZ3"/>
<dbReference type="PIRSF" id="PIRSF009283">
    <property type="entry name" value="HPP_dOase"/>
    <property type="match status" value="1"/>
</dbReference>
<feature type="domain" description="VOC" evidence="6">
    <location>
        <begin position="2"/>
        <end position="131"/>
    </location>
</feature>
<dbReference type="InterPro" id="IPR005956">
    <property type="entry name" value="4OHPhenylPyrv_dOase"/>
</dbReference>
<keyword evidence="2 5" id="KW-0479">Metal-binding</keyword>
<protein>
    <submittedName>
        <fullName evidence="7">4-hydroxyphenylpyruvate dioxygenase</fullName>
        <ecNumber evidence="7">1.13.11.27</ecNumber>
    </submittedName>
</protein>
<dbReference type="GO" id="GO:0006572">
    <property type="term" value="P:L-tyrosine catabolic process"/>
    <property type="evidence" value="ECO:0007669"/>
    <property type="project" value="TreeGrafter"/>
</dbReference>
<comment type="similarity">
    <text evidence="1">Belongs to the 4HPPD family.</text>
</comment>
<dbReference type="Proteomes" id="UP001204953">
    <property type="component" value="Unassembled WGS sequence"/>
</dbReference>
<dbReference type="EMBL" id="JAMZMM010000040">
    <property type="protein sequence ID" value="MCP2728113.1"/>
    <property type="molecule type" value="Genomic_DNA"/>
</dbReference>
<dbReference type="PANTHER" id="PTHR11959">
    <property type="entry name" value="4-HYDROXYPHENYLPYRUVATE DIOXYGENASE"/>
    <property type="match status" value="1"/>
</dbReference>
<reference evidence="7" key="1">
    <citation type="submission" date="2022-06" db="EMBL/GenBank/DDBJ databases">
        <title>New cyanobacteria of genus Symplocastrum in benthos of Lake Baikal.</title>
        <authorList>
            <person name="Sorokovikova E."/>
            <person name="Tikhonova I."/>
            <person name="Krasnopeev A."/>
            <person name="Evseev P."/>
            <person name="Gladkikh A."/>
            <person name="Belykh O."/>
        </authorList>
    </citation>
    <scope>NUCLEOTIDE SEQUENCE</scope>
    <source>
        <strain evidence="7">BBK-W-15</strain>
    </source>
</reference>
<dbReference type="NCBIfam" id="TIGR01263">
    <property type="entry name" value="4HPPD"/>
    <property type="match status" value="1"/>
</dbReference>
<dbReference type="PANTHER" id="PTHR11959:SF1">
    <property type="entry name" value="4-HYDROXYPHENYLPYRUVATE DIOXYGENASE"/>
    <property type="match status" value="1"/>
</dbReference>
<feature type="binding site" evidence="5">
    <location>
        <position position="257"/>
    </location>
    <ligand>
        <name>Fe cation</name>
        <dbReference type="ChEBI" id="CHEBI:24875"/>
    </ligand>
</feature>
<dbReference type="RefSeq" id="WP_254010917.1">
    <property type="nucleotide sequence ID" value="NZ_JAMZMM010000040.1"/>
</dbReference>
<comment type="cofactor">
    <cofactor evidence="5">
        <name>Fe cation</name>
        <dbReference type="ChEBI" id="CHEBI:24875"/>
    </cofactor>
    <text evidence="5">Binds 1 Fe cation per subunit.</text>
</comment>
<evidence type="ECO:0000256" key="2">
    <source>
        <dbReference type="ARBA" id="ARBA00022723"/>
    </source>
</evidence>
<dbReference type="InterPro" id="IPR004360">
    <property type="entry name" value="Glyas_Fos-R_dOase_dom"/>
</dbReference>
<dbReference type="InterPro" id="IPR041735">
    <property type="entry name" value="4OHPhenylPyrv_dOase_C"/>
</dbReference>
<evidence type="ECO:0000256" key="5">
    <source>
        <dbReference type="PIRSR" id="PIRSR009283-1"/>
    </source>
</evidence>
<dbReference type="Pfam" id="PF13669">
    <property type="entry name" value="Glyoxalase_4"/>
    <property type="match status" value="1"/>
</dbReference>
<dbReference type="EC" id="1.13.11.27" evidence="7"/>
<evidence type="ECO:0000259" key="6">
    <source>
        <dbReference type="PROSITE" id="PS51819"/>
    </source>
</evidence>
<feature type="domain" description="VOC" evidence="6">
    <location>
        <begin position="176"/>
        <end position="328"/>
    </location>
</feature>
<feature type="binding site" evidence="5">
    <location>
        <position position="339"/>
    </location>
    <ligand>
        <name>Fe cation</name>
        <dbReference type="ChEBI" id="CHEBI:24875"/>
    </ligand>
</feature>
<sequence>MKIDLVHFYVEDAIASRDWFIERMGFQPWASGASHHTRTTIVKSGAIYIVLSSPITKDSPVAEFLRLHPPGVVDIAFLVSDLAVVMERIVKKGVKILETIQERSFSKGYVKWSKIAAWGTLSHTILERQGISKLWAISTQLNWIEEPFTLEVYPDVIKGKRSPASENNNIATLVNSIDHVVLNVAAGDLGQAVEWYRDVLGFQPQQMFTIQTETSGLGSQVMIHPDSGVQIPINEPTSPNSQIQEFLDVNRGAGIQHIALATDNIIAAIAQLRHRGLSFIEVSPSYYAGVKQRCNLSVTEWEKIIAHKILVDSQDDSPESLLLQTFTQPIFKQPTFFFEIIERRLGAKGFGEGNFRALFEAIEREQLKRGKLKLKIPKN</sequence>
<dbReference type="InterPro" id="IPR037523">
    <property type="entry name" value="VOC_core"/>
</dbReference>
<keyword evidence="3" id="KW-0677">Repeat</keyword>
<evidence type="ECO:0000313" key="7">
    <source>
        <dbReference type="EMBL" id="MCP2728113.1"/>
    </source>
</evidence>
<proteinExistence type="inferred from homology"/>
<dbReference type="InterPro" id="IPR041736">
    <property type="entry name" value="4OHPhenylPyrv_dOase_N"/>
</dbReference>
<feature type="binding site" evidence="5">
    <location>
        <position position="179"/>
    </location>
    <ligand>
        <name>Fe cation</name>
        <dbReference type="ChEBI" id="CHEBI:24875"/>
    </ligand>
</feature>
<name>A0AAE3KMZ3_9CYAN</name>
<keyword evidence="8" id="KW-1185">Reference proteome</keyword>
<dbReference type="Gene3D" id="3.10.180.10">
    <property type="entry name" value="2,3-Dihydroxybiphenyl 1,2-Dioxygenase, domain 1"/>
    <property type="match status" value="2"/>
</dbReference>
<dbReference type="Pfam" id="PF00903">
    <property type="entry name" value="Glyoxalase"/>
    <property type="match status" value="1"/>
</dbReference>
<keyword evidence="7" id="KW-0560">Oxidoreductase</keyword>